<keyword evidence="2" id="KW-1185">Reference proteome</keyword>
<protein>
    <recommendedName>
        <fullName evidence="3">WG repeat-containing protein</fullName>
    </recommendedName>
</protein>
<dbReference type="RefSeq" id="WP_248476952.1">
    <property type="nucleotide sequence ID" value="NZ_JALPRF010000002.1"/>
</dbReference>
<evidence type="ECO:0008006" key="3">
    <source>
        <dbReference type="Google" id="ProtNLM"/>
    </source>
</evidence>
<name>A0ABT0HJL7_9BACT</name>
<evidence type="ECO:0000313" key="1">
    <source>
        <dbReference type="EMBL" id="MCK8492358.1"/>
    </source>
</evidence>
<sequence>MRNFYTTIGLLLTISASAQPRVSVDSVAIFSIAEDQYSQGKGLLRAKGFISQFKAHEDGHVDVSVFRQHVGYLSAEKGYGVKNGPNTIPALFRLGYQEGHLQPLGEQFVSLTSGLKKPFSYHFQTIIGLTGGVQTETKDLTDNVTATDYARLLQEQTSALGYRGDVTNLTSAAVQNNNFVVQKTPYQYVPYSNRYLPVGQPTSRTYPLDTRQSPTHIVFANQGTMTYHQPQANQLITLDTLGRTVHSLALDGLSGKRVWAITDVVDENTAAIVTAGELQQRVGADWLFGPDENKAKNPELVLIRTDAQGKLVFRHSFTVSHEDYGMTQAAIISNATDALVNVTMGKGLLKYEVAYAKINAKGVVFQRIWDKKNAAQIVRVNGGNGIFKAFSDSRHLVNLPNGESLVISYDANQASSKGTSALIGYGALHLSAGGDLTRYYGIKATTPAALDAPLPTLRVFSQPDGRVMLWVNEARNAQASQFSAFSLLDNELQSGGLSNSVGGSNGQPSVLANRTTNGIRPASSPLSEAGGFIGGLGRLADRAAATRNALGLDRQSTEAKQQEQMETNPFNTAPMLYWLDTQSGTVLVRDFALLNGYSLPNQPFVVFNRSRNEAYVPLRTSLQSAGQSKAMRYPQAVYFKLARMTW</sequence>
<dbReference type="Proteomes" id="UP001202180">
    <property type="component" value="Unassembled WGS sequence"/>
</dbReference>
<comment type="caution">
    <text evidence="1">The sequence shown here is derived from an EMBL/GenBank/DDBJ whole genome shotgun (WGS) entry which is preliminary data.</text>
</comment>
<proteinExistence type="predicted"/>
<gene>
    <name evidence="1" type="ORF">M0L20_10895</name>
</gene>
<accession>A0ABT0HJL7</accession>
<organism evidence="1 2">
    <name type="scientific">Spirosoma liriopis</name>
    <dbReference type="NCBI Taxonomy" id="2937440"/>
    <lineage>
        <taxon>Bacteria</taxon>
        <taxon>Pseudomonadati</taxon>
        <taxon>Bacteroidota</taxon>
        <taxon>Cytophagia</taxon>
        <taxon>Cytophagales</taxon>
        <taxon>Cytophagaceae</taxon>
        <taxon>Spirosoma</taxon>
    </lineage>
</organism>
<reference evidence="1 2" key="1">
    <citation type="submission" date="2022-04" db="EMBL/GenBank/DDBJ databases">
        <title>Spirosoma sp. strain RP8 genome sequencing and assembly.</title>
        <authorList>
            <person name="Jung Y."/>
        </authorList>
    </citation>
    <scope>NUCLEOTIDE SEQUENCE [LARGE SCALE GENOMIC DNA]</scope>
    <source>
        <strain evidence="1 2">RP8</strain>
    </source>
</reference>
<dbReference type="EMBL" id="JALPRF010000002">
    <property type="protein sequence ID" value="MCK8492358.1"/>
    <property type="molecule type" value="Genomic_DNA"/>
</dbReference>
<evidence type="ECO:0000313" key="2">
    <source>
        <dbReference type="Proteomes" id="UP001202180"/>
    </source>
</evidence>